<evidence type="ECO:0008006" key="4">
    <source>
        <dbReference type="Google" id="ProtNLM"/>
    </source>
</evidence>
<dbReference type="GO" id="GO:0008713">
    <property type="term" value="F:ADP-heptose-lipopolysaccharide heptosyltransferase activity"/>
    <property type="evidence" value="ECO:0007669"/>
    <property type="project" value="TreeGrafter"/>
</dbReference>
<sequence>MFNPRKILIIRFSALGDLVLTSPIFRELKRVYPQAELTLLSSSGMGSVLANNPHIDHYISHSRKESVAELTDLIRKLGQEKFELIYDAHRSLRSIWIVWNLSCFGLFKSPQVWSINKRSWRRSLLIRFKINLLKKSPPQRQHLLSPLQERTQLELQNHTELFPNKDAVLAVKEFMEINRLLPNRFIAIGASASYPLKCWPMQNYHVLISNLIASRWPVVLVGGANEKETSQLEKGFRGEIHNTAGDFSPLESAELLKHAKLVVTNDTSVSHLAEAVSTPVIALFGSTVREFGYAPFLQESQIVETNEVLSCRPCSRDGRGKCRNPNYLRCLTTITPETVMPLIPEPENKYTDLYED</sequence>
<evidence type="ECO:0000313" key="3">
    <source>
        <dbReference type="EMBL" id="SVA03854.1"/>
    </source>
</evidence>
<dbReference type="InterPro" id="IPR002201">
    <property type="entry name" value="Glyco_trans_9"/>
</dbReference>
<keyword evidence="1" id="KW-0328">Glycosyltransferase</keyword>
<dbReference type="PANTHER" id="PTHR30160">
    <property type="entry name" value="TETRAACYLDISACCHARIDE 4'-KINASE-RELATED"/>
    <property type="match status" value="1"/>
</dbReference>
<evidence type="ECO:0000256" key="1">
    <source>
        <dbReference type="ARBA" id="ARBA00022676"/>
    </source>
</evidence>
<dbReference type="PANTHER" id="PTHR30160:SF1">
    <property type="entry name" value="LIPOPOLYSACCHARIDE 1,2-N-ACETYLGLUCOSAMINETRANSFERASE-RELATED"/>
    <property type="match status" value="1"/>
</dbReference>
<protein>
    <recommendedName>
        <fullName evidence="4">Glycosyltransferase family 9 protein</fullName>
    </recommendedName>
</protein>
<evidence type="ECO:0000256" key="2">
    <source>
        <dbReference type="ARBA" id="ARBA00022679"/>
    </source>
</evidence>
<proteinExistence type="predicted"/>
<dbReference type="EMBL" id="UINC01003159">
    <property type="protein sequence ID" value="SVA03854.1"/>
    <property type="molecule type" value="Genomic_DNA"/>
</dbReference>
<dbReference type="CDD" id="cd03789">
    <property type="entry name" value="GT9_LPS_heptosyltransferase"/>
    <property type="match status" value="1"/>
</dbReference>
<dbReference type="InterPro" id="IPR051199">
    <property type="entry name" value="LPS_LOS_Heptosyltrfase"/>
</dbReference>
<dbReference type="Pfam" id="PF01075">
    <property type="entry name" value="Glyco_transf_9"/>
    <property type="match status" value="1"/>
</dbReference>
<reference evidence="3" key="1">
    <citation type="submission" date="2018-05" db="EMBL/GenBank/DDBJ databases">
        <authorList>
            <person name="Lanie J.A."/>
            <person name="Ng W.-L."/>
            <person name="Kazmierczak K.M."/>
            <person name="Andrzejewski T.M."/>
            <person name="Davidsen T.M."/>
            <person name="Wayne K.J."/>
            <person name="Tettelin H."/>
            <person name="Glass J.I."/>
            <person name="Rusch D."/>
            <person name="Podicherti R."/>
            <person name="Tsui H.-C.T."/>
            <person name="Winkler M.E."/>
        </authorList>
    </citation>
    <scope>NUCLEOTIDE SEQUENCE</scope>
</reference>
<dbReference type="GO" id="GO:0009244">
    <property type="term" value="P:lipopolysaccharide core region biosynthetic process"/>
    <property type="evidence" value="ECO:0007669"/>
    <property type="project" value="TreeGrafter"/>
</dbReference>
<keyword evidence="2" id="KW-0808">Transferase</keyword>
<dbReference type="SUPFAM" id="SSF53756">
    <property type="entry name" value="UDP-Glycosyltransferase/glycogen phosphorylase"/>
    <property type="match status" value="1"/>
</dbReference>
<organism evidence="3">
    <name type="scientific">marine metagenome</name>
    <dbReference type="NCBI Taxonomy" id="408172"/>
    <lineage>
        <taxon>unclassified sequences</taxon>
        <taxon>metagenomes</taxon>
        <taxon>ecological metagenomes</taxon>
    </lineage>
</organism>
<accession>A0A381SK86</accession>
<name>A0A381SK86_9ZZZZ</name>
<dbReference type="GO" id="GO:0005829">
    <property type="term" value="C:cytosol"/>
    <property type="evidence" value="ECO:0007669"/>
    <property type="project" value="TreeGrafter"/>
</dbReference>
<dbReference type="AlphaFoldDB" id="A0A381SK86"/>
<dbReference type="Gene3D" id="3.40.50.2000">
    <property type="entry name" value="Glycogen Phosphorylase B"/>
    <property type="match status" value="2"/>
</dbReference>
<gene>
    <name evidence="3" type="ORF">METZ01_LOCUS56708</name>
</gene>